<keyword evidence="10" id="KW-0804">Transcription</keyword>
<dbReference type="InterPro" id="IPR000571">
    <property type="entry name" value="Znf_CCCH"/>
</dbReference>
<dbReference type="InterPro" id="IPR000467">
    <property type="entry name" value="G_patch_dom"/>
</dbReference>
<accession>A0ABD1DZI3</accession>
<keyword evidence="6 12" id="KW-0863">Zinc-finger</keyword>
<dbReference type="PANTHER" id="PTHR46297:SF1">
    <property type="entry name" value="ZINC FINGER CCCH-TYPE WITH G PATCH DOMAIN-CONTAINING PROTEIN"/>
    <property type="match status" value="1"/>
</dbReference>
<feature type="domain" description="C3H1-type" evidence="14">
    <location>
        <begin position="162"/>
        <end position="187"/>
    </location>
</feature>
<proteinExistence type="predicted"/>
<evidence type="ECO:0000256" key="2">
    <source>
        <dbReference type="ARBA" id="ARBA00004123"/>
    </source>
</evidence>
<evidence type="ECO:0000256" key="8">
    <source>
        <dbReference type="ARBA" id="ARBA00023015"/>
    </source>
</evidence>
<evidence type="ECO:0000256" key="4">
    <source>
        <dbReference type="ARBA" id="ARBA00022491"/>
    </source>
</evidence>
<dbReference type="SMART" id="SM00333">
    <property type="entry name" value="TUDOR"/>
    <property type="match status" value="1"/>
</dbReference>
<evidence type="ECO:0000256" key="11">
    <source>
        <dbReference type="ARBA" id="ARBA00023242"/>
    </source>
</evidence>
<dbReference type="CDD" id="cd20384">
    <property type="entry name" value="Tudor_ZGPAT"/>
    <property type="match status" value="1"/>
</dbReference>
<comment type="caution">
    <text evidence="16">The sequence shown here is derived from an EMBL/GenBank/DDBJ whole genome shotgun (WGS) entry which is preliminary data.</text>
</comment>
<evidence type="ECO:0000256" key="10">
    <source>
        <dbReference type="ARBA" id="ARBA00023163"/>
    </source>
</evidence>
<keyword evidence="5 12" id="KW-0479">Metal-binding</keyword>
<keyword evidence="7 12" id="KW-0862">Zinc</keyword>
<keyword evidence="9" id="KW-0238">DNA-binding</keyword>
<feature type="zinc finger region" description="C3H1-type" evidence="12">
    <location>
        <begin position="162"/>
        <end position="187"/>
    </location>
</feature>
<organism evidence="16 17">
    <name type="scientific">Hypothenemus hampei</name>
    <name type="common">Coffee berry borer</name>
    <dbReference type="NCBI Taxonomy" id="57062"/>
    <lineage>
        <taxon>Eukaryota</taxon>
        <taxon>Metazoa</taxon>
        <taxon>Ecdysozoa</taxon>
        <taxon>Arthropoda</taxon>
        <taxon>Hexapoda</taxon>
        <taxon>Insecta</taxon>
        <taxon>Pterygota</taxon>
        <taxon>Neoptera</taxon>
        <taxon>Endopterygota</taxon>
        <taxon>Coleoptera</taxon>
        <taxon>Polyphaga</taxon>
        <taxon>Cucujiformia</taxon>
        <taxon>Curculionidae</taxon>
        <taxon>Scolytinae</taxon>
        <taxon>Hypothenemus</taxon>
    </lineage>
</organism>
<dbReference type="Gene3D" id="2.30.30.140">
    <property type="match status" value="1"/>
</dbReference>
<protein>
    <recommendedName>
        <fullName evidence="3">Zinc finger CCCH-type with G patch domain-containing protein</fullName>
    </recommendedName>
</protein>
<evidence type="ECO:0000256" key="9">
    <source>
        <dbReference type="ARBA" id="ARBA00023125"/>
    </source>
</evidence>
<reference evidence="16 17" key="1">
    <citation type="submission" date="2024-05" db="EMBL/GenBank/DDBJ databases">
        <title>Genetic variation in Jamaican populations of the coffee berry borer (Hypothenemus hampei).</title>
        <authorList>
            <person name="Errbii M."/>
            <person name="Myrie A."/>
        </authorList>
    </citation>
    <scope>NUCLEOTIDE SEQUENCE [LARGE SCALE GENOMIC DNA]</scope>
    <source>
        <strain evidence="16">JA-Hopewell-2020-01-JO</strain>
        <tissue evidence="16">Whole body</tissue>
    </source>
</reference>
<evidence type="ECO:0000256" key="12">
    <source>
        <dbReference type="PROSITE-ProRule" id="PRU00723"/>
    </source>
</evidence>
<dbReference type="EMBL" id="JBDJPC010000019">
    <property type="protein sequence ID" value="KAL1487745.1"/>
    <property type="molecule type" value="Genomic_DNA"/>
</dbReference>
<keyword evidence="4" id="KW-0678">Repressor</keyword>
<dbReference type="SMART" id="SM00443">
    <property type="entry name" value="G_patch"/>
    <property type="match status" value="1"/>
</dbReference>
<dbReference type="PROSITE" id="PS50103">
    <property type="entry name" value="ZF_C3H1"/>
    <property type="match status" value="1"/>
</dbReference>
<evidence type="ECO:0000256" key="3">
    <source>
        <dbReference type="ARBA" id="ARBA00022414"/>
    </source>
</evidence>
<evidence type="ECO:0000313" key="16">
    <source>
        <dbReference type="EMBL" id="KAL1487745.1"/>
    </source>
</evidence>
<dbReference type="AlphaFoldDB" id="A0ABD1DZI3"/>
<evidence type="ECO:0000256" key="5">
    <source>
        <dbReference type="ARBA" id="ARBA00022723"/>
    </source>
</evidence>
<feature type="region of interest" description="Disordered" evidence="13">
    <location>
        <begin position="45"/>
        <end position="65"/>
    </location>
</feature>
<sequence length="508" mass="58732">MEENGEYLQQLQIVNQALEQCPEGPERDELISLKDSIEELISLTNDESKTSHFSGSQTHKDQDNDTLNDEYSLFLTEMAKEGAFETLKNEDDVKAYPSTSSTINKNFVDLEGKKFRAPHKHPWGQLSYHNAMVCSVPPDITDPNELQVKVLFLNPTHNEMLPCPYYFDCDKDCRFSEDQCKYSHGETVPFKSLQEYIEPNFEDLKIGSEVLAKQDDNLWYRARITQILEEKCLVKFESRNLKNKQCEEVLFKDILPLERGDTESESDIEEQLNVEDEEISSKKLREELINKSLMITPSSNPLGEWEKYTKGIGSKLMQKMGYIIGTGLGKQGEGIVNPVSALVLPQGKSLDFCMNLKEQCNDPHLFNADKKCKSKIKRAQTKAVKKAQQRVKLEKMELDKYIVWHFACSKIPIQDKECNMLKEKLKAALPTVLNIASFKIDERTKVITKKTEKLKISIQQLERKHQNPKALYKRMTERQIDIKRLTVYKKLIENELILRKNKKDMSVF</sequence>
<dbReference type="Proteomes" id="UP001566132">
    <property type="component" value="Unassembled WGS sequence"/>
</dbReference>
<evidence type="ECO:0000256" key="6">
    <source>
        <dbReference type="ARBA" id="ARBA00022771"/>
    </source>
</evidence>
<evidence type="ECO:0000256" key="13">
    <source>
        <dbReference type="SAM" id="MobiDB-lite"/>
    </source>
</evidence>
<dbReference type="GO" id="GO:0005634">
    <property type="term" value="C:nucleus"/>
    <property type="evidence" value="ECO:0007669"/>
    <property type="project" value="UniProtKB-SubCell"/>
</dbReference>
<name>A0ABD1DZI3_HYPHA</name>
<evidence type="ECO:0000259" key="14">
    <source>
        <dbReference type="PROSITE" id="PS50103"/>
    </source>
</evidence>
<comment type="function">
    <text evidence="1">Transcription repressor.</text>
</comment>
<feature type="domain" description="G-patch" evidence="15">
    <location>
        <begin position="309"/>
        <end position="355"/>
    </location>
</feature>
<keyword evidence="17" id="KW-1185">Reference proteome</keyword>
<evidence type="ECO:0000259" key="15">
    <source>
        <dbReference type="PROSITE" id="PS50174"/>
    </source>
</evidence>
<keyword evidence="8" id="KW-0805">Transcription regulation</keyword>
<comment type="subcellular location">
    <subcellularLocation>
        <location evidence="2">Nucleus</location>
    </subcellularLocation>
</comment>
<dbReference type="PROSITE" id="PS50174">
    <property type="entry name" value="G_PATCH"/>
    <property type="match status" value="1"/>
</dbReference>
<dbReference type="GO" id="GO:0003677">
    <property type="term" value="F:DNA binding"/>
    <property type="evidence" value="ECO:0007669"/>
    <property type="project" value="UniProtKB-KW"/>
</dbReference>
<dbReference type="InterPro" id="IPR002999">
    <property type="entry name" value="Tudor"/>
</dbReference>
<dbReference type="GO" id="GO:0008270">
    <property type="term" value="F:zinc ion binding"/>
    <property type="evidence" value="ECO:0007669"/>
    <property type="project" value="UniProtKB-KW"/>
</dbReference>
<evidence type="ECO:0000313" key="17">
    <source>
        <dbReference type="Proteomes" id="UP001566132"/>
    </source>
</evidence>
<gene>
    <name evidence="16" type="ORF">ABEB36_015581</name>
</gene>
<dbReference type="Pfam" id="PF01585">
    <property type="entry name" value="G-patch"/>
    <property type="match status" value="1"/>
</dbReference>
<dbReference type="PANTHER" id="PTHR46297">
    <property type="entry name" value="ZINC FINGER CCCH-TYPE WITH G PATCH DOMAIN-CONTAINING PROTEIN"/>
    <property type="match status" value="1"/>
</dbReference>
<evidence type="ECO:0000256" key="1">
    <source>
        <dbReference type="ARBA" id="ARBA00004062"/>
    </source>
</evidence>
<keyword evidence="11" id="KW-0539">Nucleus</keyword>
<dbReference type="Gene3D" id="2.30.30.1190">
    <property type="match status" value="1"/>
</dbReference>
<evidence type="ECO:0000256" key="7">
    <source>
        <dbReference type="ARBA" id="ARBA00022833"/>
    </source>
</evidence>